<gene>
    <name evidence="1" type="ORF">MSAN_01521200</name>
</gene>
<organism evidence="1 2">
    <name type="scientific">Mycena sanguinolenta</name>
    <dbReference type="NCBI Taxonomy" id="230812"/>
    <lineage>
        <taxon>Eukaryota</taxon>
        <taxon>Fungi</taxon>
        <taxon>Dikarya</taxon>
        <taxon>Basidiomycota</taxon>
        <taxon>Agaricomycotina</taxon>
        <taxon>Agaricomycetes</taxon>
        <taxon>Agaricomycetidae</taxon>
        <taxon>Agaricales</taxon>
        <taxon>Marasmiineae</taxon>
        <taxon>Mycenaceae</taxon>
        <taxon>Mycena</taxon>
    </lineage>
</organism>
<accession>A0A8H6Y839</accession>
<evidence type="ECO:0000313" key="2">
    <source>
        <dbReference type="Proteomes" id="UP000623467"/>
    </source>
</evidence>
<dbReference type="EMBL" id="JACAZH010000012">
    <property type="protein sequence ID" value="KAF7353330.1"/>
    <property type="molecule type" value="Genomic_DNA"/>
</dbReference>
<proteinExistence type="predicted"/>
<keyword evidence="2" id="KW-1185">Reference proteome</keyword>
<name>A0A8H6Y839_9AGAR</name>
<comment type="caution">
    <text evidence="1">The sequence shown here is derived from an EMBL/GenBank/DDBJ whole genome shotgun (WGS) entry which is preliminary data.</text>
</comment>
<protein>
    <submittedName>
        <fullName evidence="1">Uncharacterized protein</fullName>
    </submittedName>
</protein>
<evidence type="ECO:0000313" key="1">
    <source>
        <dbReference type="EMBL" id="KAF7353330.1"/>
    </source>
</evidence>
<reference evidence="1" key="1">
    <citation type="submission" date="2020-05" db="EMBL/GenBank/DDBJ databases">
        <title>Mycena genomes resolve the evolution of fungal bioluminescence.</title>
        <authorList>
            <person name="Tsai I.J."/>
        </authorList>
    </citation>
    <scope>NUCLEOTIDE SEQUENCE</scope>
    <source>
        <strain evidence="1">160909Yilan</strain>
    </source>
</reference>
<dbReference type="OrthoDB" id="3063557at2759"/>
<dbReference type="Proteomes" id="UP000623467">
    <property type="component" value="Unassembled WGS sequence"/>
</dbReference>
<dbReference type="AlphaFoldDB" id="A0A8H6Y839"/>
<sequence length="721" mass="80411">MEGQRALISLLSHCVQTDAPTARPFSPPASMLALVVRVAPLFRPARLHLLRAALGYFVGVGHISGQGATCVWYLLLKKNEYDPQCAARYPGATLYGPQRLTGLCPVASPRRRSSRYHEIGIIASRNGSFWGPWMWDGGRDTQSRGSAQIGLDDGDAENITVATPLPASSSRAVPVFAGSPFLCWNSAPASRGAGFKLETDGNARGVGGAGGVGHDKGIGGDGGAGHGPTLNFYSSSQEEQSEFRTIRLGDIKLRKQFRPESYYIVDFKSGLCRETIVRRVYSGEIRGDPGPVTVTMYEGDWAEERWRQDVAKYAAIRHPYIMQLYGLVNTRTLRAMVFHDELIPFRPFRRQYSPVLNTYILGYCTTEFDEAIEYLFCQGVLPERPRNRRPLEYNSLSLWIRPTTGDLCLDLTRTFSVQELLDGDSVHVPHLENVSLDDPNAETMIVSHFDEDEYHELCSVYPNAKSKGFAVSTELSIQPVPVIFRSIQLEPFHSDSFNKGTLFKMAEAPDVGYEQDLRWDCGGVQGNVLPNSWTRYDFCQGDDLLSRMRMTLSSCPPGTLKSWVAQANHIFAQIQAMSHLEDYVCPDRVVFHLELDDSCRNPPQAYLFVCPPEDFRAGGCPAYWSLDPSGVDRLSPAAAKTLGFPTIHIQTVIYGRFWDVDVYEGLRRFHQGKGFDPDSQDLARHLGYPLFELSSGKITPLEYGVPTFADWLEFHSSHSNG</sequence>